<dbReference type="SUPFAM" id="SSF53474">
    <property type="entry name" value="alpha/beta-Hydrolases"/>
    <property type="match status" value="1"/>
</dbReference>
<feature type="region of interest" description="Disordered" evidence="3">
    <location>
        <begin position="79"/>
        <end position="99"/>
    </location>
</feature>
<dbReference type="EMBL" id="MU853589">
    <property type="protein sequence ID" value="KAK4143115.1"/>
    <property type="molecule type" value="Genomic_DNA"/>
</dbReference>
<keyword evidence="2 5" id="KW-0378">Hydrolase</keyword>
<dbReference type="AlphaFoldDB" id="A0AAN6V312"/>
<dbReference type="RefSeq" id="XP_062636486.1">
    <property type="nucleotide sequence ID" value="XM_062783967.1"/>
</dbReference>
<evidence type="ECO:0000313" key="5">
    <source>
        <dbReference type="EMBL" id="KAK4143115.1"/>
    </source>
</evidence>
<dbReference type="GO" id="GO:0005737">
    <property type="term" value="C:cytoplasm"/>
    <property type="evidence" value="ECO:0007669"/>
    <property type="project" value="TreeGrafter"/>
</dbReference>
<evidence type="ECO:0000313" key="6">
    <source>
        <dbReference type="Proteomes" id="UP001302676"/>
    </source>
</evidence>
<evidence type="ECO:0000256" key="1">
    <source>
        <dbReference type="ARBA" id="ARBA00005863"/>
    </source>
</evidence>
<reference evidence="5" key="2">
    <citation type="submission" date="2023-05" db="EMBL/GenBank/DDBJ databases">
        <authorList>
            <consortium name="Lawrence Berkeley National Laboratory"/>
            <person name="Steindorff A."/>
            <person name="Hensen N."/>
            <person name="Bonometti L."/>
            <person name="Westerberg I."/>
            <person name="Brannstrom I.O."/>
            <person name="Guillou S."/>
            <person name="Cros-Aarteil S."/>
            <person name="Calhoun S."/>
            <person name="Haridas S."/>
            <person name="Kuo A."/>
            <person name="Mondo S."/>
            <person name="Pangilinan J."/>
            <person name="Riley R."/>
            <person name="Labutti K."/>
            <person name="Andreopoulos B."/>
            <person name="Lipzen A."/>
            <person name="Chen C."/>
            <person name="Yanf M."/>
            <person name="Daum C."/>
            <person name="Ng V."/>
            <person name="Clum A."/>
            <person name="Ohm R."/>
            <person name="Martin F."/>
            <person name="Silar P."/>
            <person name="Natvig D."/>
            <person name="Lalanne C."/>
            <person name="Gautier V."/>
            <person name="Ament-Velasquez S.L."/>
            <person name="Kruys A."/>
            <person name="Hutchinson M.I."/>
            <person name="Powell A.J."/>
            <person name="Barry K."/>
            <person name="Miller A.N."/>
            <person name="Grigoriev I.V."/>
            <person name="Debuchy R."/>
            <person name="Gladieux P."/>
            <person name="Thoren M.H."/>
            <person name="Johannesson H."/>
        </authorList>
    </citation>
    <scope>NUCLEOTIDE SEQUENCE</scope>
    <source>
        <strain evidence="5">CBS 141.50</strain>
    </source>
</reference>
<dbReference type="PANTHER" id="PTHR48070:SF3">
    <property type="entry name" value="ESTERASE DBAE-RELATED"/>
    <property type="match status" value="1"/>
</dbReference>
<dbReference type="InterPro" id="IPR029058">
    <property type="entry name" value="AB_hydrolase_fold"/>
</dbReference>
<evidence type="ECO:0000256" key="3">
    <source>
        <dbReference type="SAM" id="MobiDB-lite"/>
    </source>
</evidence>
<dbReference type="PANTHER" id="PTHR48070">
    <property type="entry name" value="ESTERASE OVCA2"/>
    <property type="match status" value="1"/>
</dbReference>
<dbReference type="Pfam" id="PF03959">
    <property type="entry name" value="FSH1"/>
    <property type="match status" value="1"/>
</dbReference>
<dbReference type="GeneID" id="87820580"/>
<organism evidence="5 6">
    <name type="scientific">Dichotomopilus funicola</name>
    <dbReference type="NCBI Taxonomy" id="1934379"/>
    <lineage>
        <taxon>Eukaryota</taxon>
        <taxon>Fungi</taxon>
        <taxon>Dikarya</taxon>
        <taxon>Ascomycota</taxon>
        <taxon>Pezizomycotina</taxon>
        <taxon>Sordariomycetes</taxon>
        <taxon>Sordariomycetidae</taxon>
        <taxon>Sordariales</taxon>
        <taxon>Chaetomiaceae</taxon>
        <taxon>Dichotomopilus</taxon>
    </lineage>
</organism>
<dbReference type="GO" id="GO:0016787">
    <property type="term" value="F:hydrolase activity"/>
    <property type="evidence" value="ECO:0007669"/>
    <property type="project" value="UniProtKB-KW"/>
</dbReference>
<accession>A0AAN6V312</accession>
<dbReference type="InterPro" id="IPR005645">
    <property type="entry name" value="FSH-like_dom"/>
</dbReference>
<dbReference type="Gene3D" id="3.40.50.1820">
    <property type="entry name" value="alpha/beta hydrolase"/>
    <property type="match status" value="1"/>
</dbReference>
<feature type="domain" description="Serine hydrolase" evidence="4">
    <location>
        <begin position="3"/>
        <end position="231"/>
    </location>
</feature>
<comment type="similarity">
    <text evidence="1">Belongs to the LovG family.</text>
</comment>
<gene>
    <name evidence="5" type="ORF">C8A04DRAFT_37671</name>
</gene>
<dbReference type="Proteomes" id="UP001302676">
    <property type="component" value="Unassembled WGS sequence"/>
</dbReference>
<name>A0AAN6V312_9PEZI</name>
<comment type="caution">
    <text evidence="5">The sequence shown here is derived from an EMBL/GenBank/DDBJ whole genome shotgun (WGS) entry which is preliminary data.</text>
</comment>
<feature type="compositionally biased region" description="Acidic residues" evidence="3">
    <location>
        <begin position="85"/>
        <end position="97"/>
    </location>
</feature>
<evidence type="ECO:0000259" key="4">
    <source>
        <dbReference type="Pfam" id="PF03959"/>
    </source>
</evidence>
<protein>
    <submittedName>
        <fullName evidence="5">Serine hydrolase FSH</fullName>
    </submittedName>
</protein>
<dbReference type="InterPro" id="IPR050593">
    <property type="entry name" value="LovG"/>
</dbReference>
<evidence type="ECO:0000256" key="2">
    <source>
        <dbReference type="ARBA" id="ARBA00022801"/>
    </source>
</evidence>
<proteinExistence type="inferred from homology"/>
<reference evidence="5" key="1">
    <citation type="journal article" date="2023" name="Mol. Phylogenet. Evol.">
        <title>Genome-scale phylogeny and comparative genomics of the fungal order Sordariales.</title>
        <authorList>
            <person name="Hensen N."/>
            <person name="Bonometti L."/>
            <person name="Westerberg I."/>
            <person name="Brannstrom I.O."/>
            <person name="Guillou S."/>
            <person name="Cros-Aarteil S."/>
            <person name="Calhoun S."/>
            <person name="Haridas S."/>
            <person name="Kuo A."/>
            <person name="Mondo S."/>
            <person name="Pangilinan J."/>
            <person name="Riley R."/>
            <person name="LaButti K."/>
            <person name="Andreopoulos B."/>
            <person name="Lipzen A."/>
            <person name="Chen C."/>
            <person name="Yan M."/>
            <person name="Daum C."/>
            <person name="Ng V."/>
            <person name="Clum A."/>
            <person name="Steindorff A."/>
            <person name="Ohm R.A."/>
            <person name="Martin F."/>
            <person name="Silar P."/>
            <person name="Natvig D.O."/>
            <person name="Lalanne C."/>
            <person name="Gautier V."/>
            <person name="Ament-Velasquez S.L."/>
            <person name="Kruys A."/>
            <person name="Hutchinson M.I."/>
            <person name="Powell A.J."/>
            <person name="Barry K."/>
            <person name="Miller A.N."/>
            <person name="Grigoriev I.V."/>
            <person name="Debuchy R."/>
            <person name="Gladieux P."/>
            <person name="Hiltunen Thoren M."/>
            <person name="Johannesson H."/>
        </authorList>
    </citation>
    <scope>NUCLEOTIDE SEQUENCE</scope>
    <source>
        <strain evidence="5">CBS 141.50</strain>
    </source>
</reference>
<dbReference type="GO" id="GO:0044550">
    <property type="term" value="P:secondary metabolite biosynthetic process"/>
    <property type="evidence" value="ECO:0007669"/>
    <property type="project" value="TreeGrafter"/>
</dbReference>
<dbReference type="GO" id="GO:0005634">
    <property type="term" value="C:nucleus"/>
    <property type="evidence" value="ECO:0007669"/>
    <property type="project" value="TreeGrafter"/>
</dbReference>
<keyword evidence="6" id="KW-1185">Reference proteome</keyword>
<sequence length="247" mass="27215">MSQPKILFLHGSGTNPDIYRLQTRKLAEHLRPHFTLLYPAAPIPRDAGPGVLPIFAGCDPFLTWLDDTSTTTERAFWGGARADGDTVDSSDSDEDDANTGGFQRLVDEVKSYGKGVVALVGFSMGAKVGMEVVRRLEAEGISEIKIMVSVCGTVPYQGGGRKWVGQEESEAGERGYQERIGMGVVKAQSVHLIGERDPWRSESEQLVDFFEETRRTVVVFRGGHHMPVEDALNGKVARMIMTACWRK</sequence>